<accession>A0A0J9E207</accession>
<dbReference type="SUPFAM" id="SSF53335">
    <property type="entry name" value="S-adenosyl-L-methionine-dependent methyltransferases"/>
    <property type="match status" value="1"/>
</dbReference>
<dbReference type="NCBIfam" id="TIGR01444">
    <property type="entry name" value="fkbM_fam"/>
    <property type="match status" value="1"/>
</dbReference>
<dbReference type="Gene3D" id="3.40.50.150">
    <property type="entry name" value="Vaccinia Virus protein VP39"/>
    <property type="match status" value="1"/>
</dbReference>
<protein>
    <submittedName>
        <fullName evidence="3">Nodulation protein noeI</fullName>
    </submittedName>
</protein>
<dbReference type="InterPro" id="IPR029063">
    <property type="entry name" value="SAM-dependent_MTases_sf"/>
</dbReference>
<sequence>MAGAGDSAQERAESKARQRAHHQRRKEQARGLMRGVISQIGPGDLVVDCGANVGAVAVPLARTGAELHAFEPDPVAFTQLQKATAAFDNVHLHAAAVGIAEGTARLFRGDTFADDPVKATRRSTVLAGGVRMSDGGDSIETPVIDLPARLTEWAKRDRGIAFLKLDIEGAELDLLTEMLRLDLFSQIRLTVAEMHAYKFPHLRPEFQALRKTITARYPDTRVWLDWI</sequence>
<dbReference type="AlphaFoldDB" id="A0A0J9E207"/>
<dbReference type="PATRIC" id="fig|1675527.3.peg.1810"/>
<reference evidence="3 4" key="1">
    <citation type="submission" date="2015-06" db="EMBL/GenBank/DDBJ databases">
        <title>Draft genome sequence of an Alphaproteobacteria species associated to the Mediterranean sponge Oscarella lobularis.</title>
        <authorList>
            <person name="Jourda C."/>
            <person name="Santini S."/>
            <person name="Claverie J.-M."/>
        </authorList>
    </citation>
    <scope>NUCLEOTIDE SEQUENCE [LARGE SCALE GENOMIC DNA]</scope>
    <source>
        <strain evidence="3">IGS</strain>
    </source>
</reference>
<gene>
    <name evidence="3" type="ORF">AIOL_001716</name>
</gene>
<evidence type="ECO:0000256" key="1">
    <source>
        <dbReference type="SAM" id="MobiDB-lite"/>
    </source>
</evidence>
<evidence type="ECO:0000313" key="4">
    <source>
        <dbReference type="Proteomes" id="UP000037178"/>
    </source>
</evidence>
<comment type="caution">
    <text evidence="3">The sequence shown here is derived from an EMBL/GenBank/DDBJ whole genome shotgun (WGS) entry which is preliminary data.</text>
</comment>
<feature type="region of interest" description="Disordered" evidence="1">
    <location>
        <begin position="1"/>
        <end position="30"/>
    </location>
</feature>
<keyword evidence="4" id="KW-1185">Reference proteome</keyword>
<feature type="domain" description="Methyltransferase FkbM" evidence="2">
    <location>
        <begin position="48"/>
        <end position="213"/>
    </location>
</feature>
<dbReference type="PANTHER" id="PTHR34203:SF15">
    <property type="entry name" value="SLL1173 PROTEIN"/>
    <property type="match status" value="1"/>
</dbReference>
<dbReference type="Pfam" id="PF05050">
    <property type="entry name" value="Methyltransf_21"/>
    <property type="match status" value="1"/>
</dbReference>
<proteinExistence type="predicted"/>
<dbReference type="STRING" id="1675527.AIOL_001716"/>
<dbReference type="EMBL" id="LFTY01000002">
    <property type="protein sequence ID" value="KMW56760.1"/>
    <property type="molecule type" value="Genomic_DNA"/>
</dbReference>
<evidence type="ECO:0000313" key="3">
    <source>
        <dbReference type="EMBL" id="KMW56760.1"/>
    </source>
</evidence>
<name>A0A0J9E207_9RHOB</name>
<evidence type="ECO:0000259" key="2">
    <source>
        <dbReference type="Pfam" id="PF05050"/>
    </source>
</evidence>
<feature type="compositionally biased region" description="Basic residues" evidence="1">
    <location>
        <begin position="17"/>
        <end position="27"/>
    </location>
</feature>
<dbReference type="RefSeq" id="WP_160314432.1">
    <property type="nucleotide sequence ID" value="NZ_LFTY01000002.1"/>
</dbReference>
<organism evidence="3 4">
    <name type="scientific">Candidatus Rhodobacter oscarellae</name>
    <dbReference type="NCBI Taxonomy" id="1675527"/>
    <lineage>
        <taxon>Bacteria</taxon>
        <taxon>Pseudomonadati</taxon>
        <taxon>Pseudomonadota</taxon>
        <taxon>Alphaproteobacteria</taxon>
        <taxon>Rhodobacterales</taxon>
        <taxon>Rhodobacter group</taxon>
        <taxon>Rhodobacter</taxon>
    </lineage>
</organism>
<dbReference type="PANTHER" id="PTHR34203">
    <property type="entry name" value="METHYLTRANSFERASE, FKBM FAMILY PROTEIN"/>
    <property type="match status" value="1"/>
</dbReference>
<dbReference type="Proteomes" id="UP000037178">
    <property type="component" value="Unassembled WGS sequence"/>
</dbReference>
<dbReference type="InterPro" id="IPR006342">
    <property type="entry name" value="FkbM_mtfrase"/>
</dbReference>
<dbReference type="OrthoDB" id="4104638at2"/>
<dbReference type="InterPro" id="IPR052514">
    <property type="entry name" value="SAM-dependent_MTase"/>
</dbReference>